<evidence type="ECO:0008006" key="10">
    <source>
        <dbReference type="Google" id="ProtNLM"/>
    </source>
</evidence>
<dbReference type="SUPFAM" id="SSF161098">
    <property type="entry name" value="MetI-like"/>
    <property type="match status" value="1"/>
</dbReference>
<sequence>MTAAARRRRVSHPGAIAFFVLPFGVLFALFFVLPIGYAVVQSLYVVERTGTFGPAREVFGGLAQYAQVFSNAPFWRSVGRVLLFGVVQVPVMLGWPC</sequence>
<proteinExistence type="predicted"/>
<protein>
    <recommendedName>
        <fullName evidence="10">ABC transmembrane type-1 domain-containing protein</fullName>
    </recommendedName>
</protein>
<keyword evidence="5 7" id="KW-1133">Transmembrane helix</keyword>
<dbReference type="Proteomes" id="UP000482960">
    <property type="component" value="Unassembled WGS sequence"/>
</dbReference>
<feature type="transmembrane region" description="Helical" evidence="7">
    <location>
        <begin position="16"/>
        <end position="40"/>
    </location>
</feature>
<evidence type="ECO:0000256" key="5">
    <source>
        <dbReference type="ARBA" id="ARBA00022989"/>
    </source>
</evidence>
<keyword evidence="2" id="KW-0813">Transport</keyword>
<keyword evidence="3" id="KW-1003">Cell membrane</keyword>
<dbReference type="PANTHER" id="PTHR43227">
    <property type="entry name" value="BLL4140 PROTEIN"/>
    <property type="match status" value="1"/>
</dbReference>
<dbReference type="GO" id="GO:0005886">
    <property type="term" value="C:plasma membrane"/>
    <property type="evidence" value="ECO:0007669"/>
    <property type="project" value="UniProtKB-SubCell"/>
</dbReference>
<keyword evidence="9" id="KW-1185">Reference proteome</keyword>
<evidence type="ECO:0000313" key="9">
    <source>
        <dbReference type="Proteomes" id="UP000482960"/>
    </source>
</evidence>
<evidence type="ECO:0000256" key="1">
    <source>
        <dbReference type="ARBA" id="ARBA00004651"/>
    </source>
</evidence>
<accession>A0A6V8LKV7</accession>
<evidence type="ECO:0000256" key="7">
    <source>
        <dbReference type="SAM" id="Phobius"/>
    </source>
</evidence>
<keyword evidence="4 7" id="KW-0812">Transmembrane</keyword>
<keyword evidence="6 7" id="KW-0472">Membrane</keyword>
<reference evidence="8 9" key="1">
    <citation type="submission" date="2020-03" db="EMBL/GenBank/DDBJ databases">
        <title>Whole genome shotgun sequence of Phytohabitans rumicis NBRC 108638.</title>
        <authorList>
            <person name="Komaki H."/>
            <person name="Tamura T."/>
        </authorList>
    </citation>
    <scope>NUCLEOTIDE SEQUENCE [LARGE SCALE GENOMIC DNA]</scope>
    <source>
        <strain evidence="8 9">NBRC 108638</strain>
    </source>
</reference>
<evidence type="ECO:0000256" key="4">
    <source>
        <dbReference type="ARBA" id="ARBA00022692"/>
    </source>
</evidence>
<name>A0A6V8LKV7_9ACTN</name>
<comment type="subcellular location">
    <subcellularLocation>
        <location evidence="1">Cell membrane</location>
        <topology evidence="1">Multi-pass membrane protein</topology>
    </subcellularLocation>
</comment>
<evidence type="ECO:0000256" key="2">
    <source>
        <dbReference type="ARBA" id="ARBA00022448"/>
    </source>
</evidence>
<dbReference type="AlphaFoldDB" id="A0A6V8LKV7"/>
<evidence type="ECO:0000256" key="6">
    <source>
        <dbReference type="ARBA" id="ARBA00023136"/>
    </source>
</evidence>
<dbReference type="InterPro" id="IPR050809">
    <property type="entry name" value="UgpAE/MalFG_permease"/>
</dbReference>
<comment type="caution">
    <text evidence="8">The sequence shown here is derived from an EMBL/GenBank/DDBJ whole genome shotgun (WGS) entry which is preliminary data.</text>
</comment>
<evidence type="ECO:0000256" key="3">
    <source>
        <dbReference type="ARBA" id="ARBA00022475"/>
    </source>
</evidence>
<dbReference type="RefSeq" id="WP_246278790.1">
    <property type="nucleotide sequence ID" value="NZ_BLPG01000002.1"/>
</dbReference>
<reference evidence="8 9" key="2">
    <citation type="submission" date="2020-03" db="EMBL/GenBank/DDBJ databases">
        <authorList>
            <person name="Ichikawa N."/>
            <person name="Kimura A."/>
            <person name="Kitahashi Y."/>
            <person name="Uohara A."/>
        </authorList>
    </citation>
    <scope>NUCLEOTIDE SEQUENCE [LARGE SCALE GENOMIC DNA]</scope>
    <source>
        <strain evidence="8 9">NBRC 108638</strain>
    </source>
</reference>
<dbReference type="InterPro" id="IPR035906">
    <property type="entry name" value="MetI-like_sf"/>
</dbReference>
<evidence type="ECO:0000313" key="8">
    <source>
        <dbReference type="EMBL" id="GFJ96200.1"/>
    </source>
</evidence>
<gene>
    <name evidence="8" type="ORF">Prum_098420</name>
</gene>
<dbReference type="Gene3D" id="1.10.3720.10">
    <property type="entry name" value="MetI-like"/>
    <property type="match status" value="1"/>
</dbReference>
<dbReference type="EMBL" id="BLPG01000002">
    <property type="protein sequence ID" value="GFJ96200.1"/>
    <property type="molecule type" value="Genomic_DNA"/>
</dbReference>
<organism evidence="8 9">
    <name type="scientific">Phytohabitans rumicis</name>
    <dbReference type="NCBI Taxonomy" id="1076125"/>
    <lineage>
        <taxon>Bacteria</taxon>
        <taxon>Bacillati</taxon>
        <taxon>Actinomycetota</taxon>
        <taxon>Actinomycetes</taxon>
        <taxon>Micromonosporales</taxon>
        <taxon>Micromonosporaceae</taxon>
    </lineage>
</organism>
<dbReference type="PANTHER" id="PTHR43227:SF8">
    <property type="entry name" value="DIACETYLCHITOBIOSE UPTAKE SYSTEM PERMEASE PROTEIN DASB"/>
    <property type="match status" value="1"/>
</dbReference>